<protein>
    <recommendedName>
        <fullName evidence="4">Flagella basal body P-ring formation protein FlgA</fullName>
    </recommendedName>
</protein>
<feature type="chain" id="PRO_5044953174" description="Flagella basal body P-ring formation protein FlgA" evidence="4">
    <location>
        <begin position="20"/>
        <end position="228"/>
    </location>
</feature>
<evidence type="ECO:0000313" key="7">
    <source>
        <dbReference type="Proteomes" id="UP001216510"/>
    </source>
</evidence>
<dbReference type="PANTHER" id="PTHR36307">
    <property type="entry name" value="FLAGELLA BASAL BODY P-RING FORMATION PROTEIN FLGA"/>
    <property type="match status" value="1"/>
</dbReference>
<evidence type="ECO:0000256" key="4">
    <source>
        <dbReference type="RuleBase" id="RU362063"/>
    </source>
</evidence>
<dbReference type="NCBIfam" id="TIGR03170">
    <property type="entry name" value="flgA_cterm"/>
    <property type="match status" value="1"/>
</dbReference>
<evidence type="ECO:0000256" key="2">
    <source>
        <dbReference type="ARBA" id="ARBA00022729"/>
    </source>
</evidence>
<dbReference type="RefSeq" id="WP_277415916.1">
    <property type="nucleotide sequence ID" value="NZ_CP119083.1"/>
</dbReference>
<evidence type="ECO:0000313" key="6">
    <source>
        <dbReference type="EMBL" id="WEF33205.1"/>
    </source>
</evidence>
<evidence type="ECO:0000256" key="1">
    <source>
        <dbReference type="ARBA" id="ARBA00004418"/>
    </source>
</evidence>
<keyword evidence="4" id="KW-1005">Bacterial flagellum biogenesis</keyword>
<keyword evidence="6" id="KW-0966">Cell projection</keyword>
<accession>A0ABY8BBM8</accession>
<dbReference type="EMBL" id="CP119083">
    <property type="protein sequence ID" value="WEF33205.1"/>
    <property type="molecule type" value="Genomic_DNA"/>
</dbReference>
<keyword evidence="6" id="KW-0282">Flagellum</keyword>
<dbReference type="Pfam" id="PF17656">
    <property type="entry name" value="ChapFlgA_N"/>
    <property type="match status" value="1"/>
</dbReference>
<dbReference type="InterPro" id="IPR041231">
    <property type="entry name" value="FlgA_N"/>
</dbReference>
<dbReference type="Gene3D" id="2.30.30.760">
    <property type="match status" value="1"/>
</dbReference>
<keyword evidence="7" id="KW-1185">Reference proteome</keyword>
<keyword evidence="3 4" id="KW-0574">Periplasm</keyword>
<comment type="subcellular location">
    <subcellularLocation>
        <location evidence="1 4">Periplasm</location>
    </subcellularLocation>
</comment>
<organism evidence="6 7">
    <name type="scientific">Pseudoduganella chitinolytica</name>
    <dbReference type="NCBI Taxonomy" id="34070"/>
    <lineage>
        <taxon>Bacteria</taxon>
        <taxon>Pseudomonadati</taxon>
        <taxon>Pseudomonadota</taxon>
        <taxon>Betaproteobacteria</taxon>
        <taxon>Burkholderiales</taxon>
        <taxon>Oxalobacteraceae</taxon>
        <taxon>Telluria group</taxon>
        <taxon>Pseudoduganella</taxon>
    </lineage>
</organism>
<reference evidence="6 7" key="1">
    <citation type="submission" date="2023-02" db="EMBL/GenBank/DDBJ databases">
        <title>Gemone sequence of Telluria chitinolytica ACM 3522T.</title>
        <authorList>
            <person name="Frediansyah A."/>
            <person name="Miess H."/>
            <person name="Gross H."/>
        </authorList>
    </citation>
    <scope>NUCLEOTIDE SEQUENCE [LARGE SCALE GENOMIC DNA]</scope>
    <source>
        <strain evidence="6 7">ACM 3522</strain>
    </source>
</reference>
<dbReference type="InterPro" id="IPR039246">
    <property type="entry name" value="Flagellar_FlgA"/>
</dbReference>
<feature type="domain" description="SAF" evidence="5">
    <location>
        <begin position="104"/>
        <end position="166"/>
    </location>
</feature>
<keyword evidence="2 4" id="KW-0732">Signal</keyword>
<proteinExistence type="inferred from homology"/>
<dbReference type="CDD" id="cd11614">
    <property type="entry name" value="SAF_CpaB_FlgA_like"/>
    <property type="match status" value="1"/>
</dbReference>
<dbReference type="InterPro" id="IPR017585">
    <property type="entry name" value="SAF_FlgA"/>
</dbReference>
<comment type="function">
    <text evidence="4">Involved in the assembly process of the P-ring formation. It may associate with FlgF on the rod constituting a structure essential for the P-ring assembly or may act as a modulator protein for the P-ring assembly.</text>
</comment>
<dbReference type="SMART" id="SM00858">
    <property type="entry name" value="SAF"/>
    <property type="match status" value="1"/>
</dbReference>
<dbReference type="Pfam" id="PF13144">
    <property type="entry name" value="ChapFlgA"/>
    <property type="match status" value="1"/>
</dbReference>
<feature type="signal peptide" evidence="4">
    <location>
        <begin position="1"/>
        <end position="19"/>
    </location>
</feature>
<evidence type="ECO:0000259" key="5">
    <source>
        <dbReference type="SMART" id="SM00858"/>
    </source>
</evidence>
<keyword evidence="6" id="KW-0969">Cilium</keyword>
<dbReference type="Proteomes" id="UP001216510">
    <property type="component" value="Chromosome"/>
</dbReference>
<dbReference type="PANTHER" id="PTHR36307:SF1">
    <property type="entry name" value="FLAGELLA BASAL BODY P-RING FORMATION PROTEIN FLGA"/>
    <property type="match status" value="1"/>
</dbReference>
<sequence length="228" mass="23371">MKTLSTAVAALLLASGAQAADMMDPAKLRQTVDQFLQVQSAGLPGKVTVTVGNVDQRMKLANCPAPEAFLMPGTKPWGKTTVGVRCTAPSPWTVYVPANVSVLGNYIAAAAPVPQGQPIVESQLATMQGDLTTLPASIATDKAQVLGRTSNIAISAGLPLRLDSLRKQSVVQTGQLVRLVSNGPGFKVSAEAKAGANAAEGQVVQVRTTGGQNISGIARAGGLVEVAF</sequence>
<comment type="similarity">
    <text evidence="4">Belongs to the FlgA family.</text>
</comment>
<evidence type="ECO:0000256" key="3">
    <source>
        <dbReference type="ARBA" id="ARBA00022764"/>
    </source>
</evidence>
<gene>
    <name evidence="6" type="primary">flgA</name>
    <name evidence="6" type="ORF">PX653_28105</name>
</gene>
<name>A0ABY8BBM8_9BURK</name>
<dbReference type="InterPro" id="IPR013974">
    <property type="entry name" value="SAF"/>
</dbReference>